<protein>
    <submittedName>
        <fullName evidence="3">Diadenosine hexaphosphate hydrolase</fullName>
        <ecNumber evidence="3">3.6.1.61</ecNumber>
    </submittedName>
</protein>
<dbReference type="PANTHER" id="PTHR21340">
    <property type="entry name" value="DIADENOSINE 5,5-P1,P4-TETRAPHOSPHATE PYROPHOSPHOHYDROLASE MUTT"/>
    <property type="match status" value="1"/>
</dbReference>
<organism evidence="3 4">
    <name type="scientific">Clostridium oryzae</name>
    <dbReference type="NCBI Taxonomy" id="1450648"/>
    <lineage>
        <taxon>Bacteria</taxon>
        <taxon>Bacillati</taxon>
        <taxon>Bacillota</taxon>
        <taxon>Clostridia</taxon>
        <taxon>Eubacteriales</taxon>
        <taxon>Clostridiaceae</taxon>
        <taxon>Clostridium</taxon>
    </lineage>
</organism>
<dbReference type="PROSITE" id="PS00893">
    <property type="entry name" value="NUDIX_BOX"/>
    <property type="match status" value="1"/>
</dbReference>
<evidence type="ECO:0000313" key="4">
    <source>
        <dbReference type="Proteomes" id="UP000190080"/>
    </source>
</evidence>
<dbReference type="InterPro" id="IPR051325">
    <property type="entry name" value="Nudix_hydrolase_domain"/>
</dbReference>
<proteinExistence type="predicted"/>
<evidence type="ECO:0000313" key="3">
    <source>
        <dbReference type="EMBL" id="OPJ57454.1"/>
    </source>
</evidence>
<dbReference type="EMBL" id="MZGV01000084">
    <property type="protein sequence ID" value="OPJ57454.1"/>
    <property type="molecule type" value="Genomic_DNA"/>
</dbReference>
<dbReference type="Proteomes" id="UP000190080">
    <property type="component" value="Unassembled WGS sequence"/>
</dbReference>
<accession>A0A1V4IC71</accession>
<dbReference type="InterPro" id="IPR020084">
    <property type="entry name" value="NUDIX_hydrolase_CS"/>
</dbReference>
<dbReference type="GO" id="GO:0006167">
    <property type="term" value="P:AMP biosynthetic process"/>
    <property type="evidence" value="ECO:0007669"/>
    <property type="project" value="TreeGrafter"/>
</dbReference>
<dbReference type="EC" id="3.6.1.61" evidence="3"/>
<dbReference type="Pfam" id="PF00293">
    <property type="entry name" value="NUDIX"/>
    <property type="match status" value="1"/>
</dbReference>
<dbReference type="InterPro" id="IPR015797">
    <property type="entry name" value="NUDIX_hydrolase-like_dom_sf"/>
</dbReference>
<dbReference type="AlphaFoldDB" id="A0A1V4IC71"/>
<dbReference type="STRING" id="1450648.CLORY_41030"/>
<dbReference type="PANTHER" id="PTHR21340:SF0">
    <property type="entry name" value="BIS(5'-NUCLEOSYL)-TETRAPHOSPHATASE [ASYMMETRICAL]"/>
    <property type="match status" value="1"/>
</dbReference>
<dbReference type="InterPro" id="IPR000086">
    <property type="entry name" value="NUDIX_hydrolase_dom"/>
</dbReference>
<keyword evidence="4" id="KW-1185">Reference proteome</keyword>
<comment type="caution">
    <text evidence="3">The sequence shown here is derived from an EMBL/GenBank/DDBJ whole genome shotgun (WGS) entry which is preliminary data.</text>
</comment>
<dbReference type="GO" id="GO:0006754">
    <property type="term" value="P:ATP biosynthetic process"/>
    <property type="evidence" value="ECO:0007669"/>
    <property type="project" value="TreeGrafter"/>
</dbReference>
<dbReference type="PROSITE" id="PS51462">
    <property type="entry name" value="NUDIX"/>
    <property type="match status" value="1"/>
</dbReference>
<name>A0A1V4IC71_9CLOT</name>
<evidence type="ECO:0000259" key="2">
    <source>
        <dbReference type="PROSITE" id="PS51462"/>
    </source>
</evidence>
<reference evidence="3 4" key="1">
    <citation type="submission" date="2017-03" db="EMBL/GenBank/DDBJ databases">
        <title>Genome sequence of Clostridium oryzae DSM 28571.</title>
        <authorList>
            <person name="Poehlein A."/>
            <person name="Daniel R."/>
        </authorList>
    </citation>
    <scope>NUCLEOTIDE SEQUENCE [LARGE SCALE GENOMIC DNA]</scope>
    <source>
        <strain evidence="3 4">DSM 28571</strain>
    </source>
</reference>
<feature type="domain" description="Nudix hydrolase" evidence="2">
    <location>
        <begin position="2"/>
        <end position="133"/>
    </location>
</feature>
<gene>
    <name evidence="3" type="primary">ndx1</name>
    <name evidence="3" type="ORF">CLORY_41030</name>
</gene>
<keyword evidence="1 3" id="KW-0378">Hydrolase</keyword>
<dbReference type="Gene3D" id="3.90.79.10">
    <property type="entry name" value="Nucleoside Triphosphate Pyrophosphohydrolase"/>
    <property type="match status" value="1"/>
</dbReference>
<evidence type="ECO:0000256" key="1">
    <source>
        <dbReference type="ARBA" id="ARBA00022801"/>
    </source>
</evidence>
<sequence length="135" mass="15842">MQYEVSSGAVVFTRKDNDIYFVIVKSLEGFYGFPKGHIEGNETEKETVLREIYEEIGIKPQIFVGFRTIDEHPIPNKKDVIKRIIYFVAEYDNQQLCYQEEELEGAYLMTYEEAMSAFQFESSKRILNEAKKFIV</sequence>
<dbReference type="SUPFAM" id="SSF55811">
    <property type="entry name" value="Nudix"/>
    <property type="match status" value="1"/>
</dbReference>
<dbReference type="GO" id="GO:0004081">
    <property type="term" value="F:bis(5'-nucleosyl)-tetraphosphatase (asymmetrical) activity"/>
    <property type="evidence" value="ECO:0007669"/>
    <property type="project" value="TreeGrafter"/>
</dbReference>
<dbReference type="RefSeq" id="WP_169911698.1">
    <property type="nucleotide sequence ID" value="NZ_MZGV01000084.1"/>
</dbReference>